<accession>W0C3Z2</accession>
<feature type="domain" description="Fe2OG dioxygenase" evidence="5">
    <location>
        <begin position="131"/>
        <end position="233"/>
    </location>
</feature>
<dbReference type="EMBL" id="KF748529">
    <property type="protein sequence ID" value="AHE80582.1"/>
    <property type="molecule type" value="Genomic_DNA"/>
</dbReference>
<dbReference type="PROSITE" id="PS51471">
    <property type="entry name" value="FE2OG_OXY"/>
    <property type="match status" value="1"/>
</dbReference>
<comment type="pathway">
    <text evidence="1">Antibiotic biosynthesis.</text>
</comment>
<dbReference type="AlphaFoldDB" id="W0C3Z2"/>
<dbReference type="InterPro" id="IPR027443">
    <property type="entry name" value="IPNS-like_sf"/>
</dbReference>
<evidence type="ECO:0000256" key="4">
    <source>
        <dbReference type="SAM" id="MobiDB-lite"/>
    </source>
</evidence>
<keyword evidence="3" id="KW-0560">Oxidoreductase</keyword>
<feature type="region of interest" description="Disordered" evidence="4">
    <location>
        <begin position="16"/>
        <end position="58"/>
    </location>
</feature>
<dbReference type="GO" id="GO:0017000">
    <property type="term" value="P:antibiotic biosynthetic process"/>
    <property type="evidence" value="ECO:0007669"/>
    <property type="project" value="UniProtKB-KW"/>
</dbReference>
<dbReference type="GO" id="GO:0046872">
    <property type="term" value="F:metal ion binding"/>
    <property type="evidence" value="ECO:0007669"/>
    <property type="project" value="UniProtKB-KW"/>
</dbReference>
<evidence type="ECO:0000313" key="6">
    <source>
        <dbReference type="EMBL" id="AHE80582.1"/>
    </source>
</evidence>
<name>W0C3Z2_DIESD</name>
<dbReference type="GO" id="GO:0051213">
    <property type="term" value="F:dioxygenase activity"/>
    <property type="evidence" value="ECO:0007669"/>
    <property type="project" value="UniProtKB-KW"/>
</dbReference>
<sequence>CQIPSSVQVKSTALSHHYCSSSPGSTVGTDAANDRPPPFRGLYPKGTDAGSRPDNKEGFQIGRDLPAEHPKVQRGLVNHGPNLWPSAMPELRATLEAYRDRMAVLGQHLVRLVALSLELDEDYFDEGFQDHVITTRLLHYPPQDGVGEGNELGAGAHTDWGLITMLYQDEVGGLEVLNADGEWVRAPHIPGTFVVNLGDLVPKLTNGLYLSNTHRVLNTTGVRRYSVPTFFDLDYDYVVTAVPTVLDENEQPGPGITTGDHLAEMLRRTYAAS</sequence>
<evidence type="ECO:0000256" key="2">
    <source>
        <dbReference type="ARBA" id="ARBA00023194"/>
    </source>
</evidence>
<evidence type="ECO:0000259" key="5">
    <source>
        <dbReference type="PROSITE" id="PS51471"/>
    </source>
</evidence>
<dbReference type="InterPro" id="IPR050231">
    <property type="entry name" value="Iron_ascorbate_oxido_reductase"/>
</dbReference>
<keyword evidence="2" id="KW-0045">Antibiotic biosynthesis</keyword>
<dbReference type="PANTHER" id="PTHR47990">
    <property type="entry name" value="2-OXOGLUTARATE (2OG) AND FE(II)-DEPENDENT OXYGENASE SUPERFAMILY PROTEIN-RELATED"/>
    <property type="match status" value="1"/>
</dbReference>
<reference evidence="6" key="1">
    <citation type="submission" date="2013-10" db="EMBL/GenBank/DDBJ databases">
        <title>Insights into diversity of oxygenases in the draft genome sequence of Dietzia sp. D5 and analysis of the Baeyer-Villiger monooxygenases.</title>
        <authorList>
            <person name="Bisagni S."/>
            <person name="Hatti-Kaul R."/>
            <person name="Mamo G."/>
        </authorList>
    </citation>
    <scope>NUCLEOTIDE SEQUENCE</scope>
    <source>
        <strain evidence="6">D5</strain>
    </source>
</reference>
<dbReference type="InterPro" id="IPR044861">
    <property type="entry name" value="IPNS-like_FE2OG_OXY"/>
</dbReference>
<dbReference type="InterPro" id="IPR005123">
    <property type="entry name" value="Oxoglu/Fe-dep_dioxygenase_dom"/>
</dbReference>
<organism evidence="6">
    <name type="scientific">Dietzia sp. (strain D5)</name>
    <dbReference type="NCBI Taxonomy" id="1408143"/>
    <lineage>
        <taxon>Bacteria</taxon>
        <taxon>Bacillati</taxon>
        <taxon>Actinomycetota</taxon>
        <taxon>Actinomycetes</taxon>
        <taxon>Mycobacteriales</taxon>
        <taxon>Dietziaceae</taxon>
        <taxon>Dietzia</taxon>
    </lineage>
</organism>
<proteinExistence type="inferred from homology"/>
<keyword evidence="3" id="KW-0479">Metal-binding</keyword>
<keyword evidence="6" id="KW-0223">Dioxygenase</keyword>
<evidence type="ECO:0000256" key="1">
    <source>
        <dbReference type="ARBA" id="ARBA00004792"/>
    </source>
</evidence>
<dbReference type="SUPFAM" id="SSF51197">
    <property type="entry name" value="Clavaminate synthase-like"/>
    <property type="match status" value="1"/>
</dbReference>
<protein>
    <submittedName>
        <fullName evidence="6">2OG-Fe(II) dioxygenase</fullName>
    </submittedName>
</protein>
<comment type="similarity">
    <text evidence="3">Belongs to the iron/ascorbate-dependent oxidoreductase family.</text>
</comment>
<evidence type="ECO:0000256" key="3">
    <source>
        <dbReference type="RuleBase" id="RU003682"/>
    </source>
</evidence>
<keyword evidence="3" id="KW-0408">Iron</keyword>
<dbReference type="Pfam" id="PF03171">
    <property type="entry name" value="2OG-FeII_Oxy"/>
    <property type="match status" value="1"/>
</dbReference>
<feature type="non-terminal residue" evidence="6">
    <location>
        <position position="1"/>
    </location>
</feature>
<feature type="compositionally biased region" description="Polar residues" evidence="4">
    <location>
        <begin position="16"/>
        <end position="28"/>
    </location>
</feature>
<dbReference type="Gene3D" id="2.60.120.330">
    <property type="entry name" value="B-lactam Antibiotic, Isopenicillin N Synthase, Chain"/>
    <property type="match status" value="1"/>
</dbReference>